<evidence type="ECO:0000259" key="1">
    <source>
        <dbReference type="PROSITE" id="PS51750"/>
    </source>
</evidence>
<accession>A0A975KFR3</accession>
<dbReference type="SMART" id="SM01040">
    <property type="entry name" value="Bro-N"/>
    <property type="match status" value="1"/>
</dbReference>
<gene>
    <name evidence="2" type="ORF">INE88_02238</name>
</gene>
<dbReference type="PROSITE" id="PS51750">
    <property type="entry name" value="BRO_N"/>
    <property type="match status" value="1"/>
</dbReference>
<dbReference type="Pfam" id="PF02498">
    <property type="entry name" value="Bro-N"/>
    <property type="match status" value="1"/>
</dbReference>
<proteinExistence type="predicted"/>
<dbReference type="PANTHER" id="PTHR36180">
    <property type="entry name" value="DNA-BINDING PROTEIN-RELATED-RELATED"/>
    <property type="match status" value="1"/>
</dbReference>
<dbReference type="PANTHER" id="PTHR36180:SF2">
    <property type="entry name" value="BRO FAMILY PROTEIN"/>
    <property type="match status" value="1"/>
</dbReference>
<dbReference type="RefSeq" id="WP_211453933.1">
    <property type="nucleotide sequence ID" value="NZ_CP072227.1"/>
</dbReference>
<dbReference type="AlphaFoldDB" id="A0A975KFR3"/>
<dbReference type="EMBL" id="CP072227">
    <property type="protein sequence ID" value="QUT45417.1"/>
    <property type="molecule type" value="Genomic_DNA"/>
</dbReference>
<feature type="domain" description="Bro-N" evidence="1">
    <location>
        <begin position="9"/>
        <end position="114"/>
    </location>
</feature>
<protein>
    <submittedName>
        <fullName evidence="2">BRO family, N-terminal domain</fullName>
    </submittedName>
</protein>
<sequence>MESTINQQAAGLQVFFNEELGTNIRIKMIGEESWFMGKDVCIAAGIGKYRDALSCLDSDERMSTNMDTPGGNQQVTAVNESGMYHLVFQSRKPEAKAFRKWVTGVVLPSIRRTGSYSPSSRTVSNRLPIPKYRPFFDNWKDCVEPFLSNSERKLVAQELGVSYNHVRKVYMGASVSERVARALTRVAMTNKQKGVKYEKQLPVYEQLSIEWGEGAIAL</sequence>
<dbReference type="Proteomes" id="UP000679226">
    <property type="component" value="Chromosome"/>
</dbReference>
<dbReference type="InterPro" id="IPR003497">
    <property type="entry name" value="BRO_N_domain"/>
</dbReference>
<name>A0A975KFR3_9BACE</name>
<dbReference type="KEGG" id="beg:INE88_02238"/>
<reference evidence="2" key="1">
    <citation type="journal article" date="2021" name="PLoS Genet.">
        <title>Mobile Type VI secretion system loci of the gut Bacteroidales display extensive intra-ecosystem transfer, multi-species spread and geographical clustering.</title>
        <authorList>
            <person name="Garcia-Bayona L."/>
            <person name="Coyne M.J."/>
            <person name="Comstock L.E."/>
        </authorList>
    </citation>
    <scope>NUCLEOTIDE SEQUENCE</scope>
    <source>
        <strain evidence="2">CL11T00C20</strain>
    </source>
</reference>
<organism evidence="2 3">
    <name type="scientific">Bacteroides eggerthii</name>
    <dbReference type="NCBI Taxonomy" id="28111"/>
    <lineage>
        <taxon>Bacteria</taxon>
        <taxon>Pseudomonadati</taxon>
        <taxon>Bacteroidota</taxon>
        <taxon>Bacteroidia</taxon>
        <taxon>Bacteroidales</taxon>
        <taxon>Bacteroidaceae</taxon>
        <taxon>Bacteroides</taxon>
    </lineage>
</organism>
<evidence type="ECO:0000313" key="2">
    <source>
        <dbReference type="EMBL" id="QUT45417.1"/>
    </source>
</evidence>
<evidence type="ECO:0000313" key="3">
    <source>
        <dbReference type="Proteomes" id="UP000679226"/>
    </source>
</evidence>